<reference evidence="1" key="1">
    <citation type="submission" date="2021-05" db="EMBL/GenBank/DDBJ databases">
        <authorList>
            <person name="Pietrasiak N."/>
            <person name="Ward R."/>
            <person name="Stajich J.E."/>
            <person name="Kurbessoian T."/>
        </authorList>
    </citation>
    <scope>NUCLEOTIDE SEQUENCE</scope>
    <source>
        <strain evidence="1">CPER-KK1</strain>
    </source>
</reference>
<dbReference type="GO" id="GO:0003723">
    <property type="term" value="F:RNA binding"/>
    <property type="evidence" value="ECO:0007669"/>
    <property type="project" value="InterPro"/>
</dbReference>
<proteinExistence type="predicted"/>
<evidence type="ECO:0000313" key="1">
    <source>
        <dbReference type="EMBL" id="MBW4548096.1"/>
    </source>
</evidence>
<organism evidence="1 2">
    <name type="scientific">Symplocastrum torsivum CPER-KK1</name>
    <dbReference type="NCBI Taxonomy" id="450513"/>
    <lineage>
        <taxon>Bacteria</taxon>
        <taxon>Bacillati</taxon>
        <taxon>Cyanobacteriota</taxon>
        <taxon>Cyanophyceae</taxon>
        <taxon>Oscillatoriophycideae</taxon>
        <taxon>Oscillatoriales</taxon>
        <taxon>Microcoleaceae</taxon>
        <taxon>Symplocastrum</taxon>
    </lineage>
</organism>
<dbReference type="AlphaFoldDB" id="A0A951PRV4"/>
<reference evidence="1" key="2">
    <citation type="journal article" date="2022" name="Microbiol. Resour. Announc.">
        <title>Metagenome Sequencing to Explore Phylogenomics of Terrestrial Cyanobacteria.</title>
        <authorList>
            <person name="Ward R.D."/>
            <person name="Stajich J.E."/>
            <person name="Johansen J.R."/>
            <person name="Huntemann M."/>
            <person name="Clum A."/>
            <person name="Foster B."/>
            <person name="Foster B."/>
            <person name="Roux S."/>
            <person name="Palaniappan K."/>
            <person name="Varghese N."/>
            <person name="Mukherjee S."/>
            <person name="Reddy T.B.K."/>
            <person name="Daum C."/>
            <person name="Copeland A."/>
            <person name="Chen I.A."/>
            <person name="Ivanova N.N."/>
            <person name="Kyrpides N.C."/>
            <person name="Shapiro N."/>
            <person name="Eloe-Fadrosh E.A."/>
            <person name="Pietrasiak N."/>
        </authorList>
    </citation>
    <scope>NUCLEOTIDE SEQUENCE</scope>
    <source>
        <strain evidence="1">CPER-KK1</strain>
    </source>
</reference>
<dbReference type="InterPro" id="IPR018669">
    <property type="entry name" value="Toxin_HigB"/>
</dbReference>
<dbReference type="EMBL" id="JAHHIF010000054">
    <property type="protein sequence ID" value="MBW4548096.1"/>
    <property type="molecule type" value="Genomic_DNA"/>
</dbReference>
<dbReference type="GO" id="GO:0004519">
    <property type="term" value="F:endonuclease activity"/>
    <property type="evidence" value="ECO:0007669"/>
    <property type="project" value="InterPro"/>
</dbReference>
<comment type="caution">
    <text evidence="1">The sequence shown here is derived from an EMBL/GenBank/DDBJ whole genome shotgun (WGS) entry which is preliminary data.</text>
</comment>
<protein>
    <submittedName>
        <fullName evidence="1">Type II toxin-antitoxin system HigB family toxin</fullName>
    </submittedName>
</protein>
<sequence>MHVISYRRLREYSKKHGNCREALDSWYKIASKADWSNLVEVQSVFPTAEAVGNFTIFNIKGNNYRLIVSIDYERQLIYIKYILTHAEYDKDTWKNDSYF</sequence>
<dbReference type="GO" id="GO:0110001">
    <property type="term" value="C:toxin-antitoxin complex"/>
    <property type="evidence" value="ECO:0007669"/>
    <property type="project" value="InterPro"/>
</dbReference>
<name>A0A951PRV4_9CYAN</name>
<evidence type="ECO:0000313" key="2">
    <source>
        <dbReference type="Proteomes" id="UP000753908"/>
    </source>
</evidence>
<dbReference type="Proteomes" id="UP000753908">
    <property type="component" value="Unassembled WGS sequence"/>
</dbReference>
<dbReference type="Pfam" id="PF09907">
    <property type="entry name" value="HigB_toxin"/>
    <property type="match status" value="1"/>
</dbReference>
<gene>
    <name evidence="1" type="ORF">KME25_27195</name>
</gene>
<accession>A0A951PRV4</accession>